<sequence length="147" mass="16210">MKRETKPLSAEKEANLRERLAHNPFVQFMGVKVPDLGEGYSRFTLEIRRDFHNSQGFLQGGVIAALADEAVAYALFSLVPEGEMISTVEMKINFLAPAQHGTIEAQAHIRKRGRTLSLGEVEVTQGPRLVAKGMCTYIHLPPPPQAA</sequence>
<comment type="caution">
    <text evidence="3">The sequence shown here is derived from an EMBL/GenBank/DDBJ whole genome shotgun (WGS) entry which is preliminary data.</text>
</comment>
<evidence type="ECO:0000313" key="3">
    <source>
        <dbReference type="EMBL" id="HGF33258.1"/>
    </source>
</evidence>
<dbReference type="SUPFAM" id="SSF54637">
    <property type="entry name" value="Thioesterase/thiol ester dehydrase-isomerase"/>
    <property type="match status" value="1"/>
</dbReference>
<gene>
    <name evidence="3" type="ORF">ENW96_02570</name>
</gene>
<dbReference type="InterPro" id="IPR006683">
    <property type="entry name" value="Thioestr_dom"/>
</dbReference>
<dbReference type="AlphaFoldDB" id="A0A7C3UWH4"/>
<dbReference type="Pfam" id="PF03061">
    <property type="entry name" value="4HBT"/>
    <property type="match status" value="1"/>
</dbReference>
<accession>A0A7C3UWH4</accession>
<dbReference type="PANTHER" id="PTHR42856:SF1">
    <property type="entry name" value="ACYL-COENZYME A THIOESTERASE PAAI"/>
    <property type="match status" value="1"/>
</dbReference>
<feature type="domain" description="Thioesterase" evidence="2">
    <location>
        <begin position="56"/>
        <end position="129"/>
    </location>
</feature>
<evidence type="ECO:0000259" key="2">
    <source>
        <dbReference type="Pfam" id="PF03061"/>
    </source>
</evidence>
<evidence type="ECO:0000256" key="1">
    <source>
        <dbReference type="ARBA" id="ARBA00022801"/>
    </source>
</evidence>
<dbReference type="EMBL" id="DTMF01000066">
    <property type="protein sequence ID" value="HGF33258.1"/>
    <property type="molecule type" value="Genomic_DNA"/>
</dbReference>
<dbReference type="Gene3D" id="3.10.129.10">
    <property type="entry name" value="Hotdog Thioesterase"/>
    <property type="match status" value="1"/>
</dbReference>
<keyword evidence="1" id="KW-0378">Hydrolase</keyword>
<dbReference type="GO" id="GO:0016289">
    <property type="term" value="F:acyl-CoA hydrolase activity"/>
    <property type="evidence" value="ECO:0007669"/>
    <property type="project" value="TreeGrafter"/>
</dbReference>
<dbReference type="InterPro" id="IPR052723">
    <property type="entry name" value="Acyl-CoA_thioesterase_PaaI"/>
</dbReference>
<reference evidence="3" key="1">
    <citation type="journal article" date="2020" name="mSystems">
        <title>Genome- and Community-Level Interaction Insights into Carbon Utilization and Element Cycling Functions of Hydrothermarchaeota in Hydrothermal Sediment.</title>
        <authorList>
            <person name="Zhou Z."/>
            <person name="Liu Y."/>
            <person name="Xu W."/>
            <person name="Pan J."/>
            <person name="Luo Z.H."/>
            <person name="Li M."/>
        </authorList>
    </citation>
    <scope>NUCLEOTIDE SEQUENCE [LARGE SCALE GENOMIC DNA]</scope>
    <source>
        <strain evidence="3">SpSt-897</strain>
    </source>
</reference>
<dbReference type="InterPro" id="IPR029069">
    <property type="entry name" value="HotDog_dom_sf"/>
</dbReference>
<name>A0A7C3UWH4_9BACT</name>
<proteinExistence type="predicted"/>
<dbReference type="InterPro" id="IPR003736">
    <property type="entry name" value="PAAI_dom"/>
</dbReference>
<dbReference type="PANTHER" id="PTHR42856">
    <property type="entry name" value="ACYL-COENZYME A THIOESTERASE PAAI"/>
    <property type="match status" value="1"/>
</dbReference>
<organism evidence="3">
    <name type="scientific">Desulfobacca acetoxidans</name>
    <dbReference type="NCBI Taxonomy" id="60893"/>
    <lineage>
        <taxon>Bacteria</taxon>
        <taxon>Pseudomonadati</taxon>
        <taxon>Thermodesulfobacteriota</taxon>
        <taxon>Desulfobaccia</taxon>
        <taxon>Desulfobaccales</taxon>
        <taxon>Desulfobaccaceae</taxon>
        <taxon>Desulfobacca</taxon>
    </lineage>
</organism>
<protein>
    <submittedName>
        <fullName evidence="3">PaaI family thioesterase</fullName>
    </submittedName>
</protein>
<dbReference type="NCBIfam" id="TIGR00369">
    <property type="entry name" value="unchar_dom_1"/>
    <property type="match status" value="1"/>
</dbReference>
<dbReference type="CDD" id="cd03443">
    <property type="entry name" value="PaaI_thioesterase"/>
    <property type="match status" value="1"/>
</dbReference>